<gene>
    <name evidence="1" type="ORF">MX635_13075</name>
</gene>
<comment type="caution">
    <text evidence="1">The sequence shown here is derived from an EMBL/GenBank/DDBJ whole genome shotgun (WGS) entry which is preliminary data.</text>
</comment>
<reference evidence="1" key="1">
    <citation type="submission" date="2022-04" db="EMBL/GenBank/DDBJ databases">
        <title>Draft genome sequences of lactic acid bacteria (LAB) strains involved in meat spoilage.</title>
        <authorList>
            <person name="Palevich N."/>
        </authorList>
    </citation>
    <scope>NUCLEOTIDE SEQUENCE</scope>
    <source>
        <strain evidence="1">9-14</strain>
    </source>
</reference>
<dbReference type="RefSeq" id="WP_311780998.1">
    <property type="nucleotide sequence ID" value="NZ_JALRMR010000020.1"/>
</dbReference>
<dbReference type="EMBL" id="JALRMR010000020">
    <property type="protein sequence ID" value="MDT1975334.1"/>
    <property type="molecule type" value="Genomic_DNA"/>
</dbReference>
<evidence type="ECO:0000313" key="1">
    <source>
        <dbReference type="EMBL" id="MDT1975334.1"/>
    </source>
</evidence>
<dbReference type="Proteomes" id="UP001249945">
    <property type="component" value="Unassembled WGS sequence"/>
</dbReference>
<accession>A0AAW8RC41</accession>
<proteinExistence type="predicted"/>
<evidence type="ECO:0000313" key="2">
    <source>
        <dbReference type="Proteomes" id="UP001249945"/>
    </source>
</evidence>
<name>A0AAW8RC41_CARDV</name>
<dbReference type="AlphaFoldDB" id="A0AAW8RC41"/>
<protein>
    <submittedName>
        <fullName evidence="1">Uncharacterized protein</fullName>
    </submittedName>
</protein>
<sequence>MDYGKRIDDQMSEQLDIYGNIELVKALNRAQSNILYYAQYCDELIDEEKAIENVPLELMMTAADESVFIMKQYTLLEKRYTKLAKTIKETFK</sequence>
<organism evidence="1 2">
    <name type="scientific">Carnobacterium divergens</name>
    <name type="common">Lactobacillus divergens</name>
    <dbReference type="NCBI Taxonomy" id="2748"/>
    <lineage>
        <taxon>Bacteria</taxon>
        <taxon>Bacillati</taxon>
        <taxon>Bacillota</taxon>
        <taxon>Bacilli</taxon>
        <taxon>Lactobacillales</taxon>
        <taxon>Carnobacteriaceae</taxon>
        <taxon>Carnobacterium</taxon>
    </lineage>
</organism>